<evidence type="ECO:0000256" key="5">
    <source>
        <dbReference type="ARBA" id="ARBA00041214"/>
    </source>
</evidence>
<dbReference type="GO" id="GO:0002181">
    <property type="term" value="P:cytoplasmic translation"/>
    <property type="evidence" value="ECO:0007669"/>
    <property type="project" value="TreeGrafter"/>
</dbReference>
<dbReference type="InterPro" id="IPR002671">
    <property type="entry name" value="Ribosomal_eL22"/>
</dbReference>
<organism evidence="6 7">
    <name type="scientific">Acrasis kona</name>
    <dbReference type="NCBI Taxonomy" id="1008807"/>
    <lineage>
        <taxon>Eukaryota</taxon>
        <taxon>Discoba</taxon>
        <taxon>Heterolobosea</taxon>
        <taxon>Tetramitia</taxon>
        <taxon>Eutetramitia</taxon>
        <taxon>Acrasidae</taxon>
        <taxon>Acrasis</taxon>
    </lineage>
</organism>
<dbReference type="EMBL" id="JAOPGA020001380">
    <property type="protein sequence ID" value="KAL0487882.1"/>
    <property type="molecule type" value="Genomic_DNA"/>
</dbReference>
<keyword evidence="7" id="KW-1185">Reference proteome</keyword>
<comment type="similarity">
    <text evidence="1">Belongs to the eukaryotic ribosomal protein eL22 family.</text>
</comment>
<dbReference type="GO" id="GO:0005840">
    <property type="term" value="C:ribosome"/>
    <property type="evidence" value="ECO:0007669"/>
    <property type="project" value="UniProtKB-KW"/>
</dbReference>
<dbReference type="GO" id="GO:1990904">
    <property type="term" value="C:ribonucleoprotein complex"/>
    <property type="evidence" value="ECO:0007669"/>
    <property type="project" value="UniProtKB-KW"/>
</dbReference>
<evidence type="ECO:0000256" key="3">
    <source>
        <dbReference type="ARBA" id="ARBA00023274"/>
    </source>
</evidence>
<proteinExistence type="inferred from homology"/>
<dbReference type="PANTHER" id="PTHR10064:SF0">
    <property type="entry name" value="FI24544P1-RELATED"/>
    <property type="match status" value="1"/>
</dbReference>
<comment type="caution">
    <text evidence="6">The sequence shown here is derived from an EMBL/GenBank/DDBJ whole genome shotgun (WGS) entry which is preliminary data.</text>
</comment>
<accession>A0AAW2ZGW4</accession>
<evidence type="ECO:0000256" key="2">
    <source>
        <dbReference type="ARBA" id="ARBA00022980"/>
    </source>
</evidence>
<dbReference type="AlphaFoldDB" id="A0AAW2ZGW4"/>
<keyword evidence="3" id="KW-0687">Ribonucleoprotein</keyword>
<dbReference type="Pfam" id="PF01776">
    <property type="entry name" value="Ribosomal_L22e"/>
    <property type="match status" value="1"/>
</dbReference>
<dbReference type="PANTHER" id="PTHR10064">
    <property type="entry name" value="60S RIBOSOMAL PROTEIN L22"/>
    <property type="match status" value="1"/>
</dbReference>
<evidence type="ECO:0000313" key="7">
    <source>
        <dbReference type="Proteomes" id="UP001431209"/>
    </source>
</evidence>
<name>A0AAW2ZGW4_9EUKA</name>
<protein>
    <recommendedName>
        <fullName evidence="4">Large ribosomal subunit protein eL22</fullName>
    </recommendedName>
    <alternativeName>
        <fullName evidence="5">60S ribosomal protein L22</fullName>
    </alternativeName>
</protein>
<dbReference type="GO" id="GO:0003735">
    <property type="term" value="F:structural constituent of ribosome"/>
    <property type="evidence" value="ECO:0007669"/>
    <property type="project" value="InterPro"/>
</dbReference>
<evidence type="ECO:0000256" key="4">
    <source>
        <dbReference type="ARBA" id="ARBA00040613"/>
    </source>
</evidence>
<dbReference type="Gene3D" id="3.30.1360.210">
    <property type="match status" value="1"/>
</dbReference>
<evidence type="ECO:0000256" key="1">
    <source>
        <dbReference type="ARBA" id="ARBA00007817"/>
    </source>
</evidence>
<dbReference type="GO" id="GO:0003723">
    <property type="term" value="F:RNA binding"/>
    <property type="evidence" value="ECO:0007669"/>
    <property type="project" value="TreeGrafter"/>
</dbReference>
<reference evidence="6 7" key="1">
    <citation type="submission" date="2024-03" db="EMBL/GenBank/DDBJ databases">
        <title>The Acrasis kona genome and developmental transcriptomes reveal deep origins of eukaryotic multicellular pathways.</title>
        <authorList>
            <person name="Sheikh S."/>
            <person name="Fu C.-J."/>
            <person name="Brown M.W."/>
            <person name="Baldauf S.L."/>
        </authorList>
    </citation>
    <scope>NUCLEOTIDE SEQUENCE [LARGE SCALE GENOMIC DNA]</scope>
    <source>
        <strain evidence="6 7">ATCC MYA-3509</strain>
    </source>
</reference>
<gene>
    <name evidence="6" type="ORF">AKO1_000099</name>
</gene>
<dbReference type="InterPro" id="IPR038526">
    <property type="entry name" value="Ribosomal_eL22_sf"/>
</dbReference>
<evidence type="ECO:0000313" key="6">
    <source>
        <dbReference type="EMBL" id="KAL0487882.1"/>
    </source>
</evidence>
<keyword evidence="2 6" id="KW-0689">Ribosomal protein</keyword>
<sequence>MVRKGVEAQSSARKAKGVKQQRKITYKYFVDTDIPVKDGIFNLDNFADYVSKKYKVDNKAGNLGDVVTLYKSQNKLHVNTTQKISQRYLKYLTKKYLKKQELRDWLHVVSTPKKRGYELRYFNITQGNDEEAPAAESQ</sequence>
<dbReference type="Proteomes" id="UP001431209">
    <property type="component" value="Unassembled WGS sequence"/>
</dbReference>